<feature type="compositionally biased region" description="Low complexity" evidence="4">
    <location>
        <begin position="54"/>
        <end position="82"/>
    </location>
</feature>
<name>A0A2V0PJW9_9CHLO</name>
<dbReference type="Pfam" id="PF07496">
    <property type="entry name" value="zf-CW"/>
    <property type="match status" value="1"/>
</dbReference>
<dbReference type="OrthoDB" id="544316at2759"/>
<dbReference type="InterPro" id="IPR011124">
    <property type="entry name" value="Znf_CW"/>
</dbReference>
<proteinExistence type="predicted"/>
<dbReference type="Gene3D" id="3.30.40.100">
    <property type="match status" value="1"/>
</dbReference>
<feature type="region of interest" description="Disordered" evidence="4">
    <location>
        <begin position="189"/>
        <end position="231"/>
    </location>
</feature>
<keyword evidence="2" id="KW-0863">Zinc-finger</keyword>
<dbReference type="PROSITE" id="PS51050">
    <property type="entry name" value="ZF_CW"/>
    <property type="match status" value="1"/>
</dbReference>
<dbReference type="STRING" id="307507.A0A2V0PJW9"/>
<evidence type="ECO:0000259" key="5">
    <source>
        <dbReference type="PROSITE" id="PS51050"/>
    </source>
</evidence>
<accession>A0A2V0PJW9</accession>
<evidence type="ECO:0000256" key="2">
    <source>
        <dbReference type="ARBA" id="ARBA00022771"/>
    </source>
</evidence>
<keyword evidence="1" id="KW-0479">Metal-binding</keyword>
<dbReference type="Proteomes" id="UP000247498">
    <property type="component" value="Unassembled WGS sequence"/>
</dbReference>
<dbReference type="InParanoid" id="A0A2V0PJW9"/>
<protein>
    <recommendedName>
        <fullName evidence="5">CW-type domain-containing protein</fullName>
    </recommendedName>
</protein>
<keyword evidence="3" id="KW-0862">Zinc</keyword>
<sequence length="287" mass="29682">MALDLSTYAAPLLVSGTSGKVLELGARVAYAPDLRGADAKRRFGRGSLEATAAAGAGDDAAPAKAAAPPKAAAGAPAGAGAPPSKPKPAVPNVTIKDLIDAGLIRPGPDAVTVSYKNSATQGELLPDGTIVYGGTKFATASAFSVHVKRLQTPSKQGDDGWRSVHAAGSGLSLHDLRLRLLQAAAAGGVGGGAAAAPKPRGRPRGRPLTYQEPDEDEEEEEEPQPAAAAEPVEVHWVQCSRCERWRVVPDAHWGPIAAADEDADWFCRDAVWDLRAHEPFEPACEGA</sequence>
<evidence type="ECO:0000256" key="3">
    <source>
        <dbReference type="ARBA" id="ARBA00022833"/>
    </source>
</evidence>
<evidence type="ECO:0000313" key="7">
    <source>
        <dbReference type="Proteomes" id="UP000247498"/>
    </source>
</evidence>
<feature type="region of interest" description="Disordered" evidence="4">
    <location>
        <begin position="54"/>
        <end position="90"/>
    </location>
</feature>
<organism evidence="6 7">
    <name type="scientific">Raphidocelis subcapitata</name>
    <dbReference type="NCBI Taxonomy" id="307507"/>
    <lineage>
        <taxon>Eukaryota</taxon>
        <taxon>Viridiplantae</taxon>
        <taxon>Chlorophyta</taxon>
        <taxon>core chlorophytes</taxon>
        <taxon>Chlorophyceae</taxon>
        <taxon>CS clade</taxon>
        <taxon>Sphaeropleales</taxon>
        <taxon>Selenastraceae</taxon>
        <taxon>Raphidocelis</taxon>
    </lineage>
</organism>
<dbReference type="InterPro" id="IPR040843">
    <property type="entry name" value="RAMA"/>
</dbReference>
<dbReference type="EMBL" id="BDRX01000118">
    <property type="protein sequence ID" value="GBF98200.1"/>
    <property type="molecule type" value="Genomic_DNA"/>
</dbReference>
<dbReference type="Pfam" id="PF18755">
    <property type="entry name" value="RAMA"/>
    <property type="match status" value="1"/>
</dbReference>
<dbReference type="AlphaFoldDB" id="A0A2V0PJW9"/>
<evidence type="ECO:0000313" key="6">
    <source>
        <dbReference type="EMBL" id="GBF98200.1"/>
    </source>
</evidence>
<comment type="caution">
    <text evidence="6">The sequence shown here is derived from an EMBL/GenBank/DDBJ whole genome shotgun (WGS) entry which is preliminary data.</text>
</comment>
<evidence type="ECO:0000256" key="4">
    <source>
        <dbReference type="SAM" id="MobiDB-lite"/>
    </source>
</evidence>
<keyword evidence="7" id="KW-1185">Reference proteome</keyword>
<feature type="compositionally biased region" description="Acidic residues" evidence="4">
    <location>
        <begin position="212"/>
        <end position="223"/>
    </location>
</feature>
<evidence type="ECO:0000256" key="1">
    <source>
        <dbReference type="ARBA" id="ARBA00022723"/>
    </source>
</evidence>
<reference evidence="6 7" key="1">
    <citation type="journal article" date="2018" name="Sci. Rep.">
        <title>Raphidocelis subcapitata (=Pseudokirchneriella subcapitata) provides an insight into genome evolution and environmental adaptations in the Sphaeropleales.</title>
        <authorList>
            <person name="Suzuki S."/>
            <person name="Yamaguchi H."/>
            <person name="Nakajima N."/>
            <person name="Kawachi M."/>
        </authorList>
    </citation>
    <scope>NUCLEOTIDE SEQUENCE [LARGE SCALE GENOMIC DNA]</scope>
    <source>
        <strain evidence="6 7">NIES-35</strain>
    </source>
</reference>
<dbReference type="GO" id="GO:0008270">
    <property type="term" value="F:zinc ion binding"/>
    <property type="evidence" value="ECO:0007669"/>
    <property type="project" value="UniProtKB-KW"/>
</dbReference>
<feature type="domain" description="CW-type" evidence="5">
    <location>
        <begin position="230"/>
        <end position="287"/>
    </location>
</feature>
<gene>
    <name evidence="6" type="ORF">Rsub_10700</name>
</gene>